<organism evidence="1 2">
    <name type="scientific">Grifola frondosa</name>
    <name type="common">Maitake</name>
    <name type="synonym">Polyporus frondosus</name>
    <dbReference type="NCBI Taxonomy" id="5627"/>
    <lineage>
        <taxon>Eukaryota</taxon>
        <taxon>Fungi</taxon>
        <taxon>Dikarya</taxon>
        <taxon>Basidiomycota</taxon>
        <taxon>Agaricomycotina</taxon>
        <taxon>Agaricomycetes</taxon>
        <taxon>Polyporales</taxon>
        <taxon>Grifolaceae</taxon>
        <taxon>Grifola</taxon>
    </lineage>
</organism>
<evidence type="ECO:0000313" key="1">
    <source>
        <dbReference type="EMBL" id="OBZ68111.1"/>
    </source>
</evidence>
<dbReference type="STRING" id="5627.A0A1C7LTH0"/>
<dbReference type="OrthoDB" id="2792048at2759"/>
<protein>
    <submittedName>
        <fullName evidence="1">Uncharacterized protein</fullName>
    </submittedName>
</protein>
<accession>A0A1C7LTH0</accession>
<dbReference type="AlphaFoldDB" id="A0A1C7LTH0"/>
<proteinExistence type="predicted"/>
<name>A0A1C7LTH0_GRIFR</name>
<sequence>MVHWTLENTCRPQISTWAVGITSFDAGCELLESPHVLTKECDLALASSNMEMLLGIEAGPGEGDHLATSGGDLLSFEEKVIAVISPRRGVVDLFQGIDIDP</sequence>
<keyword evidence="2" id="KW-1185">Reference proteome</keyword>
<dbReference type="EMBL" id="LUGG01000022">
    <property type="protein sequence ID" value="OBZ68111.1"/>
    <property type="molecule type" value="Genomic_DNA"/>
</dbReference>
<comment type="caution">
    <text evidence="1">The sequence shown here is derived from an EMBL/GenBank/DDBJ whole genome shotgun (WGS) entry which is preliminary data.</text>
</comment>
<dbReference type="Proteomes" id="UP000092993">
    <property type="component" value="Unassembled WGS sequence"/>
</dbReference>
<evidence type="ECO:0000313" key="2">
    <source>
        <dbReference type="Proteomes" id="UP000092993"/>
    </source>
</evidence>
<reference evidence="1 2" key="1">
    <citation type="submission" date="2016-03" db="EMBL/GenBank/DDBJ databases">
        <title>Whole genome sequencing of Grifola frondosa 9006-11.</title>
        <authorList>
            <person name="Min B."/>
            <person name="Park H."/>
            <person name="Kim J.-G."/>
            <person name="Cho H."/>
            <person name="Oh Y.-L."/>
            <person name="Kong W.-S."/>
            <person name="Choi I.-G."/>
        </authorList>
    </citation>
    <scope>NUCLEOTIDE SEQUENCE [LARGE SCALE GENOMIC DNA]</scope>
    <source>
        <strain evidence="1 2">9006-11</strain>
    </source>
</reference>
<gene>
    <name evidence="1" type="ORF">A0H81_11875</name>
</gene>